<dbReference type="OrthoDB" id="6462103at2"/>
<evidence type="ECO:0000313" key="5">
    <source>
        <dbReference type="EMBL" id="CRK80867.1"/>
    </source>
</evidence>
<evidence type="ECO:0000313" key="6">
    <source>
        <dbReference type="Proteomes" id="UP000199087"/>
    </source>
</evidence>
<dbReference type="InterPro" id="IPR036390">
    <property type="entry name" value="WH_DNA-bd_sf"/>
</dbReference>
<dbReference type="EMBL" id="CVRB01000001">
    <property type="protein sequence ID" value="CRK80867.1"/>
    <property type="molecule type" value="Genomic_DNA"/>
</dbReference>
<dbReference type="PROSITE" id="PS50995">
    <property type="entry name" value="HTH_MARR_2"/>
    <property type="match status" value="1"/>
</dbReference>
<dbReference type="SMART" id="SM00347">
    <property type="entry name" value="HTH_MARR"/>
    <property type="match status" value="1"/>
</dbReference>
<keyword evidence="2" id="KW-0238">DNA-binding</keyword>
<dbReference type="PANTHER" id="PTHR42756:SF2">
    <property type="entry name" value="MARR FAMILY REGULATORY PROTEIN"/>
    <property type="match status" value="1"/>
</dbReference>
<dbReference type="InterPro" id="IPR023187">
    <property type="entry name" value="Tscrpt_reg_MarR-type_CS"/>
</dbReference>
<organism evidence="5 6">
    <name type="scientific">Neobacillus massiliamazoniensis</name>
    <dbReference type="NCBI Taxonomy" id="1499688"/>
    <lineage>
        <taxon>Bacteria</taxon>
        <taxon>Bacillati</taxon>
        <taxon>Bacillota</taxon>
        <taxon>Bacilli</taxon>
        <taxon>Bacillales</taxon>
        <taxon>Bacillaceae</taxon>
        <taxon>Neobacillus</taxon>
    </lineage>
</organism>
<dbReference type="RefSeq" id="WP_090631008.1">
    <property type="nucleotide sequence ID" value="NZ_CVRB01000001.1"/>
</dbReference>
<evidence type="ECO:0000256" key="1">
    <source>
        <dbReference type="ARBA" id="ARBA00023015"/>
    </source>
</evidence>
<dbReference type="PROSITE" id="PS01117">
    <property type="entry name" value="HTH_MARR_1"/>
    <property type="match status" value="1"/>
</dbReference>
<evidence type="ECO:0000256" key="3">
    <source>
        <dbReference type="ARBA" id="ARBA00023163"/>
    </source>
</evidence>
<dbReference type="AlphaFoldDB" id="A0A0U1NS44"/>
<dbReference type="InterPro" id="IPR000835">
    <property type="entry name" value="HTH_MarR-typ"/>
</dbReference>
<dbReference type="STRING" id="1499688.BN000_00757"/>
<accession>A0A0U1NS44</accession>
<gene>
    <name evidence="5" type="ORF">BN000_00757</name>
</gene>
<proteinExistence type="predicted"/>
<keyword evidence="1" id="KW-0805">Transcription regulation</keyword>
<sequence length="141" mass="16047">MDRKPIAKLLSCMNRQIQKNLTKELKPYQLSGGGQSSFLIEILNRPGINQDQLTTELKFDKATTARAVKHLENTGYIVRKIAENDRRSYRLYPTQKGVDFHPILLGILESVNNQLTRQLTQGEQEQLISLLKKLNVDGGEI</sequence>
<dbReference type="PRINTS" id="PR00598">
    <property type="entry name" value="HTHMARR"/>
</dbReference>
<evidence type="ECO:0000256" key="2">
    <source>
        <dbReference type="ARBA" id="ARBA00023125"/>
    </source>
</evidence>
<dbReference type="PANTHER" id="PTHR42756">
    <property type="entry name" value="TRANSCRIPTIONAL REGULATOR, MARR"/>
    <property type="match status" value="1"/>
</dbReference>
<keyword evidence="3" id="KW-0804">Transcription</keyword>
<dbReference type="InterPro" id="IPR036388">
    <property type="entry name" value="WH-like_DNA-bd_sf"/>
</dbReference>
<protein>
    <submittedName>
        <fullName evidence="5">MarR family transcriptional regulator</fullName>
    </submittedName>
</protein>
<dbReference type="SUPFAM" id="SSF46785">
    <property type="entry name" value="Winged helix' DNA-binding domain"/>
    <property type="match status" value="1"/>
</dbReference>
<dbReference type="GO" id="GO:0003677">
    <property type="term" value="F:DNA binding"/>
    <property type="evidence" value="ECO:0007669"/>
    <property type="project" value="UniProtKB-KW"/>
</dbReference>
<feature type="domain" description="HTH marR-type" evidence="4">
    <location>
        <begin position="3"/>
        <end position="136"/>
    </location>
</feature>
<name>A0A0U1NS44_9BACI</name>
<dbReference type="Gene3D" id="1.10.10.10">
    <property type="entry name" value="Winged helix-like DNA-binding domain superfamily/Winged helix DNA-binding domain"/>
    <property type="match status" value="1"/>
</dbReference>
<dbReference type="Proteomes" id="UP000199087">
    <property type="component" value="Unassembled WGS sequence"/>
</dbReference>
<evidence type="ECO:0000259" key="4">
    <source>
        <dbReference type="PROSITE" id="PS50995"/>
    </source>
</evidence>
<dbReference type="Pfam" id="PF01047">
    <property type="entry name" value="MarR"/>
    <property type="match status" value="1"/>
</dbReference>
<dbReference type="GO" id="GO:0003700">
    <property type="term" value="F:DNA-binding transcription factor activity"/>
    <property type="evidence" value="ECO:0007669"/>
    <property type="project" value="InterPro"/>
</dbReference>
<keyword evidence="6" id="KW-1185">Reference proteome</keyword>
<reference evidence="6" key="1">
    <citation type="submission" date="2015-05" db="EMBL/GenBank/DDBJ databases">
        <authorList>
            <person name="Urmite Genomes"/>
        </authorList>
    </citation>
    <scope>NUCLEOTIDE SEQUENCE [LARGE SCALE GENOMIC DNA]</scope>
    <source>
        <strain evidence="6">LF1</strain>
    </source>
</reference>